<accession>A0A0M9BPF7</accession>
<keyword evidence="2" id="KW-0472">Membrane</keyword>
<proteinExistence type="inferred from homology"/>
<keyword evidence="2" id="KW-0812">Transmembrane</keyword>
<dbReference type="Proteomes" id="UP000037688">
    <property type="component" value="Unassembled WGS sequence"/>
</dbReference>
<evidence type="ECO:0000313" key="4">
    <source>
        <dbReference type="EMBL" id="KOY16333.1"/>
    </source>
</evidence>
<feature type="transmembrane region" description="Helical" evidence="2">
    <location>
        <begin position="7"/>
        <end position="27"/>
    </location>
</feature>
<gene>
    <name evidence="4" type="ORF">AMS66_10660</name>
</gene>
<evidence type="ECO:0000313" key="5">
    <source>
        <dbReference type="Proteomes" id="UP000037688"/>
    </source>
</evidence>
<dbReference type="PANTHER" id="PTHR34406:SF1">
    <property type="entry name" value="PROTEIN YCEI"/>
    <property type="match status" value="1"/>
</dbReference>
<dbReference type="OrthoDB" id="9811006at2"/>
<keyword evidence="5" id="KW-1185">Reference proteome</keyword>
<dbReference type="InterPro" id="IPR036761">
    <property type="entry name" value="TTHA0802/YceI-like_sf"/>
</dbReference>
<evidence type="ECO:0000256" key="2">
    <source>
        <dbReference type="SAM" id="Phobius"/>
    </source>
</evidence>
<feature type="domain" description="Lipid/polyisoprenoid-binding YceI-like" evidence="3">
    <location>
        <begin position="73"/>
        <end position="236"/>
    </location>
</feature>
<dbReference type="Gene3D" id="2.40.128.110">
    <property type="entry name" value="Lipid/polyisoprenoid-binding, YceI-like"/>
    <property type="match status" value="1"/>
</dbReference>
<name>A0A0M9BPF7_9BACL</name>
<sequence>MNKKTKTWMISGAAAIVILGGGGYYFANSYLGNNVEIEQVLPASTATSTTEAGSDSGTSVSNEAAGAEQLNGDWSISEGSKVYFSVTTSRETVNFADEQVSGKLTLNVDDPSQMKADGQIEMSDIDSGNSQRDGHVKEADYFDVSNYPQATFSATSFDGVPTEWSAGQTVDFKMNGTLTIKGIEKEATFDVKAAYENDQVLLSATTMVTFEDFGMENPHSVVLSTENDIQVQLELKLSK</sequence>
<keyword evidence="2" id="KW-1133">Transmembrane helix</keyword>
<comment type="caution">
    <text evidence="4">The sequence shown here is derived from an EMBL/GenBank/DDBJ whole genome shotgun (WGS) entry which is preliminary data.</text>
</comment>
<reference evidence="4 5" key="1">
    <citation type="submission" date="2015-08" db="EMBL/GenBank/DDBJ databases">
        <title>Draft genome sequence of cellulolytic and xylanolytic Paenibacillus sp. A59, isolated from a decaying forest soil from Patagonia, Argentina.</title>
        <authorList>
            <person name="Ghio S."/>
            <person name="Caceres A.M."/>
            <person name="Talia P."/>
            <person name="Grasso D."/>
            <person name="Campos E."/>
        </authorList>
    </citation>
    <scope>NUCLEOTIDE SEQUENCE [LARGE SCALE GENOMIC DNA]</scope>
    <source>
        <strain evidence="4 5">A59</strain>
    </source>
</reference>
<dbReference type="PATRIC" id="fig|1705561.3.peg.1990"/>
<protein>
    <recommendedName>
        <fullName evidence="3">Lipid/polyisoprenoid-binding YceI-like domain-containing protein</fullName>
    </recommendedName>
</protein>
<comment type="similarity">
    <text evidence="1">Belongs to the UPF0312 family.</text>
</comment>
<dbReference type="AlphaFoldDB" id="A0A0M9BPF7"/>
<dbReference type="Pfam" id="PF04264">
    <property type="entry name" value="YceI"/>
    <property type="match status" value="1"/>
</dbReference>
<dbReference type="SMART" id="SM00867">
    <property type="entry name" value="YceI"/>
    <property type="match status" value="1"/>
</dbReference>
<dbReference type="InterPro" id="IPR007372">
    <property type="entry name" value="Lipid/polyisoprenoid-bd_YceI"/>
</dbReference>
<dbReference type="RefSeq" id="WP_053780770.1">
    <property type="nucleotide sequence ID" value="NZ_LITU01000053.1"/>
</dbReference>
<dbReference type="EMBL" id="LITU01000053">
    <property type="protein sequence ID" value="KOY16333.1"/>
    <property type="molecule type" value="Genomic_DNA"/>
</dbReference>
<evidence type="ECO:0000256" key="1">
    <source>
        <dbReference type="ARBA" id="ARBA00008812"/>
    </source>
</evidence>
<evidence type="ECO:0000259" key="3">
    <source>
        <dbReference type="SMART" id="SM00867"/>
    </source>
</evidence>
<dbReference type="PANTHER" id="PTHR34406">
    <property type="entry name" value="PROTEIN YCEI"/>
    <property type="match status" value="1"/>
</dbReference>
<dbReference type="SUPFAM" id="SSF101874">
    <property type="entry name" value="YceI-like"/>
    <property type="match status" value="1"/>
</dbReference>
<organism evidence="4 5">
    <name type="scientific">Paenibacillus xylanivorans</name>
    <dbReference type="NCBI Taxonomy" id="1705561"/>
    <lineage>
        <taxon>Bacteria</taxon>
        <taxon>Bacillati</taxon>
        <taxon>Bacillota</taxon>
        <taxon>Bacilli</taxon>
        <taxon>Bacillales</taxon>
        <taxon>Paenibacillaceae</taxon>
        <taxon>Paenibacillus</taxon>
    </lineage>
</organism>